<dbReference type="SUPFAM" id="SSF51445">
    <property type="entry name" value="(Trans)glycosidases"/>
    <property type="match status" value="1"/>
</dbReference>
<reference evidence="1 2" key="1">
    <citation type="submission" date="2020-07" db="EMBL/GenBank/DDBJ databases">
        <authorList>
            <person name="Bortz R.L."/>
            <person name="Bai C."/>
            <person name="Brody A."/>
            <person name="Douse D."/>
            <person name="Feder N.M."/>
            <person name="Fischer E."/>
            <person name="Kim I."/>
            <person name="Kornbau S."/>
            <person name="Malek C.E."/>
            <person name="Menendez J.A."/>
            <person name="Moore R.J."/>
            <person name="Pinkovsky V.I."/>
            <person name="Raghavan D."/>
            <person name="Reznik A.S."/>
            <person name="Sciarra A.R."/>
            <person name="Starinsky S.F."/>
            <person name="Vaughan O."/>
            <person name="Walker S.E."/>
            <person name="Wiemann J."/>
            <person name="Butela K.A."/>
            <person name="Garlena R.A."/>
            <person name="Russell D.A."/>
            <person name="Pope W.H."/>
            <person name="Jacobs-Sera D."/>
            <person name="Hatfull G.F."/>
        </authorList>
    </citation>
    <scope>NUCLEOTIDE SEQUENCE [LARGE SCALE GENOMIC DNA]</scope>
</reference>
<keyword evidence="1" id="KW-0378">Hydrolase</keyword>
<protein>
    <submittedName>
        <fullName evidence="1">Lysin A, glycosyl hydrolase domain</fullName>
    </submittedName>
</protein>
<proteinExistence type="predicted"/>
<accession>A0A7L7SHY4</accession>
<evidence type="ECO:0000313" key="1">
    <source>
        <dbReference type="EMBL" id="QOC56043.1"/>
    </source>
</evidence>
<keyword evidence="2" id="KW-1185">Reference proteome</keyword>
<gene>
    <name evidence="1" type="primary">45</name>
    <name evidence="1" type="ORF">SEA_CLOWN_45</name>
</gene>
<dbReference type="RefSeq" id="YP_010110085.1">
    <property type="nucleotide sequence ID" value="NC_055867.1"/>
</dbReference>
<sequence>MGTYWADVSQFQRVADDSYPHRVFAFRTNSGDVKDTRADANLTWALSALDRGRLDIVIAYYYFRPGAANCDLWRQVVTRGGRIDPRIVCMVDVESGNGSAQGAIPNRDHSVEINDEIARVRSWLGGSRVIGYYNPKSDPALWQSRGTVPLVVPHYTGSPGGSYSYPNRFAHQYSDRVQCAPFGPCDANYTDLSIDQLKTLFGIGDTPMATTDVDRINEFTRAFNAPIGSDVKDVRQQLVGARDLVYKTVDGKKVVDLEKSFPGWPQLGNRTVVDALAAIGTALGIPGFYDPHGVVKNPLDSKEQ</sequence>
<dbReference type="InterPro" id="IPR017853">
    <property type="entry name" value="GH"/>
</dbReference>
<dbReference type="GeneID" id="65128375"/>
<evidence type="ECO:0000313" key="2">
    <source>
        <dbReference type="Proteomes" id="UP000516645"/>
    </source>
</evidence>
<dbReference type="Gene3D" id="3.20.20.80">
    <property type="entry name" value="Glycosidases"/>
    <property type="match status" value="1"/>
</dbReference>
<dbReference type="EMBL" id="MT771343">
    <property type="protein sequence ID" value="QOC56043.1"/>
    <property type="molecule type" value="Genomic_DNA"/>
</dbReference>
<dbReference type="Proteomes" id="UP000516645">
    <property type="component" value="Segment"/>
</dbReference>
<organism evidence="1 2">
    <name type="scientific">Gordonia phage Clown</name>
    <dbReference type="NCBI Taxonomy" id="2759393"/>
    <lineage>
        <taxon>Viruses</taxon>
        <taxon>Duplodnaviria</taxon>
        <taxon>Heunggongvirae</taxon>
        <taxon>Uroviricota</taxon>
        <taxon>Caudoviricetes</taxon>
        <taxon>Stackebrandtviridae</taxon>
        <taxon>Frickvirinae</taxon>
        <taxon>Clownvirus</taxon>
        <taxon>Clownvirus clown</taxon>
    </lineage>
</organism>
<name>A0A7L7SHY4_9CAUD</name>
<dbReference type="KEGG" id="vg:65128375"/>
<dbReference type="GO" id="GO:0016787">
    <property type="term" value="F:hydrolase activity"/>
    <property type="evidence" value="ECO:0007669"/>
    <property type="project" value="UniProtKB-KW"/>
</dbReference>